<dbReference type="Proteomes" id="UP000184016">
    <property type="component" value="Unassembled WGS sequence"/>
</dbReference>
<reference evidence="17" key="1">
    <citation type="submission" date="2016-11" db="EMBL/GenBank/DDBJ databases">
        <authorList>
            <person name="Varghese N."/>
            <person name="Submissions S."/>
        </authorList>
    </citation>
    <scope>NUCLEOTIDE SEQUENCE [LARGE SCALE GENOMIC DNA]</scope>
    <source>
        <strain evidence="17">USBA-503</strain>
    </source>
</reference>
<evidence type="ECO:0000256" key="11">
    <source>
        <dbReference type="ARBA" id="ARBA00023264"/>
    </source>
</evidence>
<sequence>MMLIHLLYIVTFSIDLVTAGVIIFLERRDAAVTWAWLMVLLFVPIGGFLLYLLLGKKLNGVKMYRIRRMQREFVNAIVEAQKTNLREGNIEFYDPFVQRYQDLIYMNLVSSYAVFTQDNRVEVFYDGQSKFISLLDTIRQAKHHIHLEYYIFRPDRLGRQLVSALIQKANEGVEVRVLYDAVGSKGLHMDFFGDLIQAGGYVARFFPSIFPFFNPRMNHRNHRKLAIIDGRVGYIGGFNIGDEYLGRDVRFGAWRDTHLKIEGTSVLEMQALFLMDWNFASKKRLRVTDDYFPLQPDTGDVGVQIVSSGPNSRSETIRNAYVKMIYLAKRQILIQSPYFIPDESLLTALKTAALSGVDVRIMLPDKPDHYLVYFASRFYLAELLEVGVKFYLYKNGFLHAKTVVIDSELASVGTANLDIRSFKLNFEVNAVLYDSRIACRLAELFYTDIEKSSELTRELYQKRPHAVRIAESCARLLSPIL</sequence>
<keyword evidence="11 13" id="KW-1208">Phospholipid metabolism</keyword>
<keyword evidence="17" id="KW-1185">Reference proteome</keyword>
<keyword evidence="4 13" id="KW-0808">Transferase</keyword>
<keyword evidence="7 13" id="KW-1133">Transmembrane helix</keyword>
<evidence type="ECO:0000256" key="6">
    <source>
        <dbReference type="ARBA" id="ARBA00022737"/>
    </source>
</evidence>
<evidence type="ECO:0000256" key="5">
    <source>
        <dbReference type="ARBA" id="ARBA00022692"/>
    </source>
</evidence>
<feature type="active site" evidence="13">
    <location>
        <position position="399"/>
    </location>
</feature>
<dbReference type="STRING" id="1830138.SAMN05443507_11534"/>
<dbReference type="PANTHER" id="PTHR21248">
    <property type="entry name" value="CARDIOLIPIN SYNTHASE"/>
    <property type="match status" value="1"/>
</dbReference>
<comment type="catalytic activity">
    <reaction evidence="13">
        <text>2 a 1,2-diacyl-sn-glycero-3-phospho-(1'-sn-glycerol) = a cardiolipin + glycerol</text>
        <dbReference type="Rhea" id="RHEA:31451"/>
        <dbReference type="ChEBI" id="CHEBI:17754"/>
        <dbReference type="ChEBI" id="CHEBI:62237"/>
        <dbReference type="ChEBI" id="CHEBI:64716"/>
    </reaction>
</comment>
<feature type="transmembrane region" description="Helical" evidence="13">
    <location>
        <begin position="35"/>
        <end position="54"/>
    </location>
</feature>
<dbReference type="CDD" id="cd09110">
    <property type="entry name" value="PLDc_CLS_1"/>
    <property type="match status" value="1"/>
</dbReference>
<keyword evidence="5 13" id="KW-0812">Transmembrane</keyword>
<keyword evidence="9 13" id="KW-0472">Membrane</keyword>
<dbReference type="EMBL" id="FRAF01000015">
    <property type="protein sequence ID" value="SHK50511.1"/>
    <property type="molecule type" value="Genomic_DNA"/>
</dbReference>
<evidence type="ECO:0000256" key="10">
    <source>
        <dbReference type="ARBA" id="ARBA00023209"/>
    </source>
</evidence>
<dbReference type="InterPro" id="IPR022924">
    <property type="entry name" value="Cardiolipin_synthase"/>
</dbReference>
<dbReference type="GO" id="GO:0032049">
    <property type="term" value="P:cardiolipin biosynthetic process"/>
    <property type="evidence" value="ECO:0007669"/>
    <property type="project" value="UniProtKB-UniRule"/>
</dbReference>
<dbReference type="InterPro" id="IPR001736">
    <property type="entry name" value="PLipase_D/transphosphatidylase"/>
</dbReference>
<evidence type="ECO:0000256" key="7">
    <source>
        <dbReference type="ARBA" id="ARBA00022989"/>
    </source>
</evidence>
<evidence type="ECO:0000313" key="17">
    <source>
        <dbReference type="Proteomes" id="UP000184016"/>
    </source>
</evidence>
<keyword evidence="3 13" id="KW-0444">Lipid biosynthesis</keyword>
<dbReference type="FunFam" id="3.30.870.10:FF:000014">
    <property type="entry name" value="Cardiolipin synthase"/>
    <property type="match status" value="1"/>
</dbReference>
<comment type="caution">
    <text evidence="13">Lacks conserved residue(s) required for the propagation of feature annotation.</text>
</comment>
<dbReference type="InterPro" id="IPR027379">
    <property type="entry name" value="CLS_N"/>
</dbReference>
<evidence type="ECO:0000256" key="1">
    <source>
        <dbReference type="ARBA" id="ARBA00004651"/>
    </source>
</evidence>
<feature type="domain" description="PLD phosphodiesterase" evidence="15">
    <location>
        <begin position="394"/>
        <end position="421"/>
    </location>
</feature>
<evidence type="ECO:0000256" key="12">
    <source>
        <dbReference type="ARBA" id="ARBA00057569"/>
    </source>
</evidence>
<evidence type="ECO:0000256" key="14">
    <source>
        <dbReference type="NCBIfam" id="TIGR04265"/>
    </source>
</evidence>
<comment type="function">
    <text evidence="12 13">Catalyzes the reversible phosphatidyl group transfer from one phosphatidylglycerol molecule to another to form cardiolipin (CL) (diphosphatidylglycerol) and glycerol.</text>
</comment>
<evidence type="ECO:0000259" key="15">
    <source>
        <dbReference type="PROSITE" id="PS50035"/>
    </source>
</evidence>
<dbReference type="Gene3D" id="3.30.870.10">
    <property type="entry name" value="Endonuclease Chain A"/>
    <property type="match status" value="2"/>
</dbReference>
<evidence type="ECO:0000256" key="9">
    <source>
        <dbReference type="ARBA" id="ARBA00023136"/>
    </source>
</evidence>
<protein>
    <recommendedName>
        <fullName evidence="13 14">Cardiolipin synthase</fullName>
        <shortName evidence="13">CL synthase</shortName>
        <ecNumber evidence="13 14">2.7.8.-</ecNumber>
    </recommendedName>
</protein>
<feature type="active site" evidence="13">
    <location>
        <position position="401"/>
    </location>
</feature>
<dbReference type="Pfam" id="PF13091">
    <property type="entry name" value="PLDc_2"/>
    <property type="match status" value="2"/>
</dbReference>
<feature type="active site" evidence="13">
    <location>
        <position position="406"/>
    </location>
</feature>
<dbReference type="CDD" id="cd09112">
    <property type="entry name" value="PLDc_CLS_2"/>
    <property type="match status" value="1"/>
</dbReference>
<feature type="domain" description="PLD phosphodiesterase" evidence="15">
    <location>
        <begin position="217"/>
        <end position="244"/>
    </location>
</feature>
<keyword evidence="6" id="KW-0677">Repeat</keyword>
<gene>
    <name evidence="16" type="ORF">SAMN05443507_11534</name>
</gene>
<organism evidence="16 17">
    <name type="scientific">Alicyclobacillus tolerans</name>
    <dbReference type="NCBI Taxonomy" id="90970"/>
    <lineage>
        <taxon>Bacteria</taxon>
        <taxon>Bacillati</taxon>
        <taxon>Bacillota</taxon>
        <taxon>Bacilli</taxon>
        <taxon>Bacillales</taxon>
        <taxon>Alicyclobacillaceae</taxon>
        <taxon>Alicyclobacillus</taxon>
    </lineage>
</organism>
<evidence type="ECO:0000313" key="16">
    <source>
        <dbReference type="EMBL" id="SHK50511.1"/>
    </source>
</evidence>
<name>A0A1M6T0M8_9BACL</name>
<comment type="similarity">
    <text evidence="13">Belongs to the phospholipase D family. Cardiolipin synthase subfamily.</text>
</comment>
<comment type="subcellular location">
    <subcellularLocation>
        <location evidence="1 13">Cell membrane</location>
        <topology evidence="1 13">Multi-pass membrane protein</topology>
    </subcellularLocation>
</comment>
<dbReference type="PANTHER" id="PTHR21248:SF22">
    <property type="entry name" value="PHOSPHOLIPASE D"/>
    <property type="match status" value="1"/>
</dbReference>
<dbReference type="OrthoDB" id="9762009at2"/>
<accession>A0A1M6T0M8</accession>
<feature type="active site" evidence="13">
    <location>
        <position position="224"/>
    </location>
</feature>
<dbReference type="FunFam" id="3.30.870.10:FF:000021">
    <property type="entry name" value="Cardiolipin synthase"/>
    <property type="match status" value="1"/>
</dbReference>
<evidence type="ECO:0000256" key="4">
    <source>
        <dbReference type="ARBA" id="ARBA00022679"/>
    </source>
</evidence>
<dbReference type="HAMAP" id="MF_01916">
    <property type="entry name" value="Cardiolipin_synth_Cls"/>
    <property type="match status" value="1"/>
</dbReference>
<dbReference type="InterPro" id="IPR025202">
    <property type="entry name" value="PLD-like_dom"/>
</dbReference>
<evidence type="ECO:0000256" key="2">
    <source>
        <dbReference type="ARBA" id="ARBA00022475"/>
    </source>
</evidence>
<dbReference type="AlphaFoldDB" id="A0A1M6T0M8"/>
<keyword evidence="10 13" id="KW-0594">Phospholipid biosynthesis</keyword>
<dbReference type="PROSITE" id="PS50035">
    <property type="entry name" value="PLD"/>
    <property type="match status" value="2"/>
</dbReference>
<dbReference type="RefSeq" id="WP_072874373.1">
    <property type="nucleotide sequence ID" value="NZ_FRAF01000015.1"/>
</dbReference>
<evidence type="ECO:0000256" key="8">
    <source>
        <dbReference type="ARBA" id="ARBA00023098"/>
    </source>
</evidence>
<evidence type="ECO:0000256" key="13">
    <source>
        <dbReference type="HAMAP-Rule" id="MF_01916"/>
    </source>
</evidence>
<evidence type="ECO:0000256" key="3">
    <source>
        <dbReference type="ARBA" id="ARBA00022516"/>
    </source>
</evidence>
<dbReference type="SMART" id="SM00155">
    <property type="entry name" value="PLDc"/>
    <property type="match status" value="2"/>
</dbReference>
<dbReference type="GO" id="GO:0005886">
    <property type="term" value="C:plasma membrane"/>
    <property type="evidence" value="ECO:0007669"/>
    <property type="project" value="UniProtKB-SubCell"/>
</dbReference>
<proteinExistence type="inferred from homology"/>
<feature type="active site" evidence="13">
    <location>
        <position position="229"/>
    </location>
</feature>
<keyword evidence="2 13" id="KW-1003">Cell membrane</keyword>
<dbReference type="SUPFAM" id="SSF56024">
    <property type="entry name" value="Phospholipase D/nuclease"/>
    <property type="match status" value="2"/>
</dbReference>
<dbReference type="EC" id="2.7.8.-" evidence="13 14"/>
<dbReference type="GO" id="GO:0008808">
    <property type="term" value="F:cardiolipin synthase activity"/>
    <property type="evidence" value="ECO:0007669"/>
    <property type="project" value="UniProtKB-UniRule"/>
</dbReference>
<keyword evidence="8 13" id="KW-0443">Lipid metabolism</keyword>
<dbReference type="Pfam" id="PF13396">
    <property type="entry name" value="PLDc_N"/>
    <property type="match status" value="1"/>
</dbReference>
<feature type="active site" evidence="13">
    <location>
        <position position="222"/>
    </location>
</feature>
<dbReference type="NCBIfam" id="TIGR04265">
    <property type="entry name" value="bac_cardiolipin"/>
    <property type="match status" value="1"/>
</dbReference>
<dbReference type="InterPro" id="IPR030874">
    <property type="entry name" value="Cardiolipin_synth_Firmi"/>
</dbReference>